<feature type="domain" description="Protein kinase" evidence="2">
    <location>
        <begin position="648"/>
        <end position="933"/>
    </location>
</feature>
<dbReference type="Proteomes" id="UP000663888">
    <property type="component" value="Unassembled WGS sequence"/>
</dbReference>
<dbReference type="InterPro" id="IPR000719">
    <property type="entry name" value="Prot_kinase_dom"/>
</dbReference>
<dbReference type="Pfam" id="PF00069">
    <property type="entry name" value="Pkinase"/>
    <property type="match status" value="2"/>
</dbReference>
<dbReference type="GO" id="GO:0004674">
    <property type="term" value="F:protein serine/threonine kinase activity"/>
    <property type="evidence" value="ECO:0007669"/>
    <property type="project" value="TreeGrafter"/>
</dbReference>
<dbReference type="AlphaFoldDB" id="A0A8H3C4D0"/>
<dbReference type="Gene3D" id="1.10.510.10">
    <property type="entry name" value="Transferase(Phosphotransferase) domain 1"/>
    <property type="match status" value="3"/>
</dbReference>
<dbReference type="EMBL" id="CAJMWX010001153">
    <property type="protein sequence ID" value="CAE6471577.1"/>
    <property type="molecule type" value="Genomic_DNA"/>
</dbReference>
<dbReference type="CDD" id="cd00180">
    <property type="entry name" value="PKc"/>
    <property type="match status" value="1"/>
</dbReference>
<accession>A0A8H3C4D0</accession>
<name>A0A8H3C4D0_9AGAM</name>
<feature type="domain" description="Protein kinase" evidence="2">
    <location>
        <begin position="32"/>
        <end position="283"/>
    </location>
</feature>
<proteinExistence type="predicted"/>
<dbReference type="PROSITE" id="PS50011">
    <property type="entry name" value="PROTEIN_KINASE_DOM"/>
    <property type="match status" value="3"/>
</dbReference>
<reference evidence="3" key="1">
    <citation type="submission" date="2021-01" db="EMBL/GenBank/DDBJ databases">
        <authorList>
            <person name="Kaushik A."/>
        </authorList>
    </citation>
    <scope>NUCLEOTIDE SEQUENCE</scope>
    <source>
        <strain evidence="3">AG4-R118</strain>
    </source>
</reference>
<comment type="caution">
    <text evidence="3">The sequence shown here is derived from an EMBL/GenBank/DDBJ whole genome shotgun (WGS) entry which is preliminary data.</text>
</comment>
<organism evidence="3 4">
    <name type="scientific">Rhizoctonia solani</name>
    <dbReference type="NCBI Taxonomy" id="456999"/>
    <lineage>
        <taxon>Eukaryota</taxon>
        <taxon>Fungi</taxon>
        <taxon>Dikarya</taxon>
        <taxon>Basidiomycota</taxon>
        <taxon>Agaricomycotina</taxon>
        <taxon>Agaricomycetes</taxon>
        <taxon>Cantharellales</taxon>
        <taxon>Ceratobasidiaceae</taxon>
        <taxon>Rhizoctonia</taxon>
    </lineage>
</organism>
<feature type="region of interest" description="Disordered" evidence="1">
    <location>
        <begin position="286"/>
        <end position="318"/>
    </location>
</feature>
<gene>
    <name evidence="3" type="ORF">RDB_LOCUS108366</name>
</gene>
<dbReference type="PANTHER" id="PTHR44329:SF261">
    <property type="entry name" value="ZINC FINGER CONTAINING PROTEIN KINASE-RELATED"/>
    <property type="match status" value="1"/>
</dbReference>
<dbReference type="SUPFAM" id="SSF56112">
    <property type="entry name" value="Protein kinase-like (PK-like)"/>
    <property type="match status" value="3"/>
</dbReference>
<feature type="domain" description="Protein kinase" evidence="2">
    <location>
        <begin position="325"/>
        <end position="620"/>
    </location>
</feature>
<protein>
    <recommendedName>
        <fullName evidence="2">Protein kinase domain-containing protein</fullName>
    </recommendedName>
</protein>
<dbReference type="InterPro" id="IPR051681">
    <property type="entry name" value="Ser/Thr_Kinases-Pseudokinases"/>
</dbReference>
<dbReference type="PANTHER" id="PTHR44329">
    <property type="entry name" value="SERINE/THREONINE-PROTEIN KINASE TNNI3K-RELATED"/>
    <property type="match status" value="1"/>
</dbReference>
<dbReference type="Pfam" id="PF07714">
    <property type="entry name" value="PK_Tyr_Ser-Thr"/>
    <property type="match status" value="2"/>
</dbReference>
<dbReference type="GO" id="GO:0005524">
    <property type="term" value="F:ATP binding"/>
    <property type="evidence" value="ECO:0007669"/>
    <property type="project" value="UniProtKB-KW"/>
</dbReference>
<dbReference type="InterPro" id="IPR001245">
    <property type="entry name" value="Ser-Thr/Tyr_kinase_cat_dom"/>
</dbReference>
<dbReference type="InterPro" id="IPR011009">
    <property type="entry name" value="Kinase-like_dom_sf"/>
</dbReference>
<evidence type="ECO:0000313" key="4">
    <source>
        <dbReference type="Proteomes" id="UP000663888"/>
    </source>
</evidence>
<dbReference type="Gene3D" id="3.30.200.20">
    <property type="entry name" value="Phosphorylase Kinase, domain 1"/>
    <property type="match status" value="1"/>
</dbReference>
<sequence length="933" mass="103373">MSKVPSPPQLSAFLGATIRDISGFVRLNEVGPDDYEEAGFGASANVFRGSYKREDGQMVKVAVKCVRPKSTDENEKIARENVNKKVARELSIWHLLNKGHNIVELFGIFTGIKSIPSFVCELCPWNLEEYLERKSPPPKSIKMSNILVTSDETAKLCDFGRSWKRGDAKSEVRHSSVLAGTFRYMSPELFEPSVDGPTPAADMWAYGCVALEVMCRIPPYHESTNNLEVIKMITSGHPPSDRPKGPRASLINDTLWSALATCWRGPDRRPTSREFLDQLLSILESDDIPPSPILSDSSPSPGPGGGGGPPEPWPEEMPDLTDYLEIEGVTIASSVRANVWLAALIRQAQGLQTVVVKVPRLNTTTPRLHDTLKAASVFRKMVKGRFGVRHKNIIDLIGIDSMFKPHPGFVLEYCGQGNVVSYFKANYITRDECKRPPSPMVNSFSVMCDILDGLRYMHSYPIPIPQGDLTPENILITSNGTAKISLFSFGRALATLPPSLTSTAPTGLLLPFRWMSPELLIGNHQPTTESDMWSIGCICYWTLTDLVPYSNHRADLAGIEIMRGQPPGTLADVYYGLGWITNGIWRNIGRCWSRDPLQRPSALEFSNLLKDLEGKKLDWLPVEVDDLAGKVKNLGSEVVPLTKHTTVWSEFNSINQSHEPDIHLEMAVYQSTYVPKWYSRITPVGMKVVGDGPIEDKARSLLASIRHEITIMSQLDCPHIVKLLGIDSSYNKGPAMIFELCSGITLNKFLDRPPLDFRDGFKLIKCLALALGYLHNHESGAIAHGDIQPANIYVLPDGQAKLANFTCAFQYVLGESTIGRPMSSTICTPLLPSLYFEPQCYNEKSEDRLRLPTTAGDIWSLGSIILSIFSSTFRYQGPDMYSTQIIQGVSPCDIHQLSLADTRVQSLVRSTLAYEGSERPTARGVLNSLLSIE</sequence>
<evidence type="ECO:0000259" key="2">
    <source>
        <dbReference type="PROSITE" id="PS50011"/>
    </source>
</evidence>
<evidence type="ECO:0000313" key="3">
    <source>
        <dbReference type="EMBL" id="CAE6471577.1"/>
    </source>
</evidence>
<evidence type="ECO:0000256" key="1">
    <source>
        <dbReference type="SAM" id="MobiDB-lite"/>
    </source>
</evidence>